<keyword evidence="3" id="KW-1185">Reference proteome</keyword>
<organism evidence="2 3">
    <name type="scientific">Arthrobacter parietis</name>
    <dbReference type="NCBI Taxonomy" id="271434"/>
    <lineage>
        <taxon>Bacteria</taxon>
        <taxon>Bacillati</taxon>
        <taxon>Actinomycetota</taxon>
        <taxon>Actinomycetes</taxon>
        <taxon>Micrococcales</taxon>
        <taxon>Micrococcaceae</taxon>
        <taxon>Arthrobacter</taxon>
    </lineage>
</organism>
<evidence type="ECO:0000313" key="2">
    <source>
        <dbReference type="EMBL" id="GAA2173176.1"/>
    </source>
</evidence>
<gene>
    <name evidence="2" type="ORF">GCM10009784_06500</name>
</gene>
<reference evidence="3" key="1">
    <citation type="journal article" date="2019" name="Int. J. Syst. Evol. Microbiol.">
        <title>The Global Catalogue of Microorganisms (GCM) 10K type strain sequencing project: providing services to taxonomists for standard genome sequencing and annotation.</title>
        <authorList>
            <consortium name="The Broad Institute Genomics Platform"/>
            <consortium name="The Broad Institute Genome Sequencing Center for Infectious Disease"/>
            <person name="Wu L."/>
            <person name="Ma J."/>
        </authorList>
    </citation>
    <scope>NUCLEOTIDE SEQUENCE [LARGE SCALE GENOMIC DNA]</scope>
    <source>
        <strain evidence="3">JCM 14917</strain>
    </source>
</reference>
<feature type="region of interest" description="Disordered" evidence="1">
    <location>
        <begin position="1"/>
        <end position="20"/>
    </location>
</feature>
<accession>A0ABP5MJR0</accession>
<comment type="caution">
    <text evidence="2">The sequence shown here is derived from an EMBL/GenBank/DDBJ whole genome shotgun (WGS) entry which is preliminary data.</text>
</comment>
<dbReference type="EMBL" id="BAAAON010000001">
    <property type="protein sequence ID" value="GAA2173176.1"/>
    <property type="molecule type" value="Genomic_DNA"/>
</dbReference>
<dbReference type="Proteomes" id="UP001500974">
    <property type="component" value="Unassembled WGS sequence"/>
</dbReference>
<evidence type="ECO:0000256" key="1">
    <source>
        <dbReference type="SAM" id="MobiDB-lite"/>
    </source>
</evidence>
<dbReference type="RefSeq" id="WP_346027444.1">
    <property type="nucleotide sequence ID" value="NZ_BAAAON010000001.1"/>
</dbReference>
<evidence type="ECO:0000313" key="3">
    <source>
        <dbReference type="Proteomes" id="UP001500974"/>
    </source>
</evidence>
<name>A0ABP5MJR0_9MICC</name>
<protein>
    <submittedName>
        <fullName evidence="2">Uncharacterized protein</fullName>
    </submittedName>
</protein>
<sequence length="348" mass="37959">MNPLAVPRQQPDGRAKADDAPVQPIAIDASVGIGGYRNSLMDPLDRATSAILRFWAEHELTGVRIESSTWEELALLRGLLLTRGTEEQPLPQITGGGPTLVDTTPRSERDYWVGDSRSIAAAVETAVAHHTGWVNVRAQGTSVSRKIIEAAHARDLRVCYRGPWGGTDDLRSGDHIPSVADLIREGIEGPVEILHRWADAGSLGVDRARLIDARGVSVGTELLALRRSVFLREALEAPFLEELEPVLPHAAYIRQMKRPGGYLVGKRQLRQHAGLIEPTRDDAARAEDGWANLLLTVGQVPEPLIPATRSPQLTLLPGYSWREECSILRHAGVIDPQLKGATLFATGQ</sequence>
<proteinExistence type="predicted"/>